<evidence type="ECO:0000256" key="2">
    <source>
        <dbReference type="ARBA" id="ARBA00023002"/>
    </source>
</evidence>
<name>A0A934W0U3_9BURK</name>
<dbReference type="Pfam" id="PF07992">
    <property type="entry name" value="Pyr_redox_2"/>
    <property type="match status" value="1"/>
</dbReference>
<accession>A0A934W0U3</accession>
<dbReference type="PRINTS" id="PR00368">
    <property type="entry name" value="FADPNR"/>
</dbReference>
<organism evidence="4 5">
    <name type="scientific">Noviherbaspirillum pedocola</name>
    <dbReference type="NCBI Taxonomy" id="2801341"/>
    <lineage>
        <taxon>Bacteria</taxon>
        <taxon>Pseudomonadati</taxon>
        <taxon>Pseudomonadota</taxon>
        <taxon>Betaproteobacteria</taxon>
        <taxon>Burkholderiales</taxon>
        <taxon>Oxalobacteraceae</taxon>
        <taxon>Noviherbaspirillum</taxon>
    </lineage>
</organism>
<dbReference type="GO" id="GO:0016491">
    <property type="term" value="F:oxidoreductase activity"/>
    <property type="evidence" value="ECO:0007669"/>
    <property type="project" value="UniProtKB-KW"/>
</dbReference>
<evidence type="ECO:0000313" key="5">
    <source>
        <dbReference type="Proteomes" id="UP000622890"/>
    </source>
</evidence>
<comment type="caution">
    <text evidence="4">The sequence shown here is derived from an EMBL/GenBank/DDBJ whole genome shotgun (WGS) entry which is preliminary data.</text>
</comment>
<keyword evidence="5" id="KW-1185">Reference proteome</keyword>
<dbReference type="PANTHER" id="PTHR48105">
    <property type="entry name" value="THIOREDOXIN REDUCTASE 1-RELATED-RELATED"/>
    <property type="match status" value="1"/>
</dbReference>
<evidence type="ECO:0000256" key="1">
    <source>
        <dbReference type="ARBA" id="ARBA00022630"/>
    </source>
</evidence>
<dbReference type="EMBL" id="JAEPBG010000002">
    <property type="protein sequence ID" value="MBK4734486.1"/>
    <property type="molecule type" value="Genomic_DNA"/>
</dbReference>
<dbReference type="RefSeq" id="WP_200591229.1">
    <property type="nucleotide sequence ID" value="NZ_JAEPBG010000002.1"/>
</dbReference>
<keyword evidence="1" id="KW-0285">Flavoprotein</keyword>
<dbReference type="Proteomes" id="UP000622890">
    <property type="component" value="Unassembled WGS sequence"/>
</dbReference>
<evidence type="ECO:0000313" key="4">
    <source>
        <dbReference type="EMBL" id="MBK4734486.1"/>
    </source>
</evidence>
<feature type="domain" description="FAD/NAD(P)-binding" evidence="3">
    <location>
        <begin position="10"/>
        <end position="289"/>
    </location>
</feature>
<dbReference type="InterPro" id="IPR050097">
    <property type="entry name" value="Ferredoxin-NADP_redctase_2"/>
</dbReference>
<protein>
    <submittedName>
        <fullName evidence="4">NAD(P)/FAD-dependent oxidoreductase</fullName>
    </submittedName>
</protein>
<gene>
    <name evidence="4" type="ORF">JJB74_07715</name>
</gene>
<dbReference type="InterPro" id="IPR036188">
    <property type="entry name" value="FAD/NAD-bd_sf"/>
</dbReference>
<reference evidence="4" key="1">
    <citation type="submission" date="2021-01" db="EMBL/GenBank/DDBJ databases">
        <title>Genome sequence of strain Noviherbaspirillum sp. DKR-6.</title>
        <authorList>
            <person name="Chaudhary D.K."/>
        </authorList>
    </citation>
    <scope>NUCLEOTIDE SEQUENCE</scope>
    <source>
        <strain evidence="4">DKR-6</strain>
    </source>
</reference>
<dbReference type="SUPFAM" id="SSF51905">
    <property type="entry name" value="FAD/NAD(P)-binding domain"/>
    <property type="match status" value="1"/>
</dbReference>
<evidence type="ECO:0000259" key="3">
    <source>
        <dbReference type="Pfam" id="PF07992"/>
    </source>
</evidence>
<dbReference type="PRINTS" id="PR00469">
    <property type="entry name" value="PNDRDTASEII"/>
</dbReference>
<dbReference type="Gene3D" id="3.50.50.60">
    <property type="entry name" value="FAD/NAD(P)-binding domain"/>
    <property type="match status" value="2"/>
</dbReference>
<dbReference type="AlphaFoldDB" id="A0A934W0U3"/>
<keyword evidence="2" id="KW-0560">Oxidoreductase</keyword>
<proteinExistence type="predicted"/>
<sequence length="307" mass="32944">MSEPSSQQVDCLIIGAGPAGLTAAIYLRRFHRDIAIFDKGESRLSLIPVSHNYPGFPDGIPGVQLLDNLRQQLGRAGAEVTRGEITSLERDGEEFHAAWEGGAIRARRVILATGIVDFSLPTENWRAAVRAGAIRLCPICDGYDVTDRRIAVVCGKDNRVPHARFMRTFSPRVTLMLPEDAPPLTVEEKTELSECGIDWLDAPATDVSTADRRTPLVHTADGGCHAFDVLYPMLGETARSRLAIGLGAETADCGEIVVDGHLRTSVPGLYAIGDVVYGINQISVATGHAAVAATDVHNSLPALMRAS</sequence>
<dbReference type="InterPro" id="IPR023753">
    <property type="entry name" value="FAD/NAD-binding_dom"/>
</dbReference>